<evidence type="ECO:0000256" key="3">
    <source>
        <dbReference type="ARBA" id="ARBA00022670"/>
    </source>
</evidence>
<dbReference type="PANTHER" id="PTHR13291:SF0">
    <property type="entry name" value="JOSEPHIN-LIKE PROTEIN"/>
    <property type="match status" value="1"/>
</dbReference>
<accession>A0A118K207</accession>
<evidence type="ECO:0000256" key="2">
    <source>
        <dbReference type="ARBA" id="ARBA00012759"/>
    </source>
</evidence>
<reference evidence="8 9" key="1">
    <citation type="journal article" date="2016" name="Sci. Rep.">
        <title>The genome sequence of the outbreeding globe artichoke constructed de novo incorporating a phase-aware low-pass sequencing strategy of F1 progeny.</title>
        <authorList>
            <person name="Scaglione D."/>
            <person name="Reyes-Chin-Wo S."/>
            <person name="Acquadro A."/>
            <person name="Froenicke L."/>
            <person name="Portis E."/>
            <person name="Beitel C."/>
            <person name="Tirone M."/>
            <person name="Mauro R."/>
            <person name="Lo Monaco A."/>
            <person name="Mauromicale G."/>
            <person name="Faccioli P."/>
            <person name="Cattivelli L."/>
            <person name="Rieseberg L."/>
            <person name="Michelmore R."/>
            <person name="Lanteri S."/>
        </authorList>
    </citation>
    <scope>NUCLEOTIDE SEQUENCE [LARGE SCALE GENOMIC DNA]</scope>
    <source>
        <strain evidence="8">2C</strain>
    </source>
</reference>
<dbReference type="SMART" id="SM01246">
    <property type="entry name" value="Josephin"/>
    <property type="match status" value="1"/>
</dbReference>
<dbReference type="InterPro" id="IPR006155">
    <property type="entry name" value="Josephin"/>
</dbReference>
<feature type="active site" evidence="6">
    <location>
        <position position="145"/>
    </location>
</feature>
<keyword evidence="5 6" id="KW-0378">Hydrolase</keyword>
<dbReference type="AlphaFoldDB" id="A0A118K207"/>
<feature type="active site" evidence="6">
    <location>
        <position position="130"/>
    </location>
</feature>
<keyword evidence="9" id="KW-1185">Reference proteome</keyword>
<comment type="catalytic activity">
    <reaction evidence="1">
        <text>Thiol-dependent hydrolysis of ester, thioester, amide, peptide and isopeptide bonds formed by the C-terminal Gly of ubiquitin (a 76-residue protein attached to proteins as an intracellular targeting signal).</text>
        <dbReference type="EC" id="3.4.19.12"/>
    </reaction>
</comment>
<dbReference type="EMBL" id="LEKV01002335">
    <property type="protein sequence ID" value="KVI03658.1"/>
    <property type="molecule type" value="Genomic_DNA"/>
</dbReference>
<sequence>MADEKKQIYHERQKLQFCLLHSLNNLFQEKHAFTRKDLDDIAEKLVLEDPYKGNWTPFSVIFKPHHNSLTGNYDINVLISAVEGKGKRVVWHDRRNRASSINLDESEGKLMGIVLNIPVKRYGGFWRSRHWVSLRRINGVWYNLDSDFESPYSFGNIEELRDFLDGAIDGGTEATMSCKPNSSKTVVGGTKICRFMVPVRYLKHVGDWMVAVFCFVAPRKRGSKKVSSSATPKRISLSPFDSQRAEAVKDCIEFINSSSSLTRSSSVSC</sequence>
<dbReference type="PANTHER" id="PTHR13291">
    <property type="entry name" value="JOSEPHIN 1, 2"/>
    <property type="match status" value="1"/>
</dbReference>
<dbReference type="Proteomes" id="UP000243975">
    <property type="component" value="Unassembled WGS sequence"/>
</dbReference>
<proteinExistence type="predicted"/>
<comment type="caution">
    <text evidence="8">The sequence shown here is derived from an EMBL/GenBank/DDBJ whole genome shotgun (WGS) entry which is preliminary data.</text>
</comment>
<feature type="domain" description="Josephin" evidence="7">
    <location>
        <begin position="5"/>
        <end position="193"/>
    </location>
</feature>
<feature type="active site" evidence="6">
    <location>
        <position position="18"/>
    </location>
</feature>
<evidence type="ECO:0000259" key="7">
    <source>
        <dbReference type="PROSITE" id="PS50957"/>
    </source>
</evidence>
<organism evidence="8 9">
    <name type="scientific">Cynara cardunculus var. scolymus</name>
    <name type="common">Globe artichoke</name>
    <name type="synonym">Cynara scolymus</name>
    <dbReference type="NCBI Taxonomy" id="59895"/>
    <lineage>
        <taxon>Eukaryota</taxon>
        <taxon>Viridiplantae</taxon>
        <taxon>Streptophyta</taxon>
        <taxon>Embryophyta</taxon>
        <taxon>Tracheophyta</taxon>
        <taxon>Spermatophyta</taxon>
        <taxon>Magnoliopsida</taxon>
        <taxon>eudicotyledons</taxon>
        <taxon>Gunneridae</taxon>
        <taxon>Pentapetalae</taxon>
        <taxon>asterids</taxon>
        <taxon>campanulids</taxon>
        <taxon>Asterales</taxon>
        <taxon>Asteraceae</taxon>
        <taxon>Carduoideae</taxon>
        <taxon>Cardueae</taxon>
        <taxon>Carduinae</taxon>
        <taxon>Cynara</taxon>
    </lineage>
</organism>
<evidence type="ECO:0000256" key="6">
    <source>
        <dbReference type="PROSITE-ProRule" id="PRU00331"/>
    </source>
</evidence>
<dbReference type="GO" id="GO:0004843">
    <property type="term" value="F:cysteine-type deubiquitinase activity"/>
    <property type="evidence" value="ECO:0007669"/>
    <property type="project" value="UniProtKB-EC"/>
</dbReference>
<dbReference type="EC" id="3.4.19.12" evidence="2"/>
<name>A0A118K207_CYNCS</name>
<dbReference type="GO" id="GO:0016579">
    <property type="term" value="P:protein deubiquitination"/>
    <property type="evidence" value="ECO:0007669"/>
    <property type="project" value="InterPro"/>
</dbReference>
<protein>
    <recommendedName>
        <fullName evidence="2">ubiquitinyl hydrolase 1</fullName>
        <ecNumber evidence="2">3.4.19.12</ecNumber>
    </recommendedName>
</protein>
<keyword evidence="3" id="KW-0645">Protease</keyword>
<dbReference type="InterPro" id="IPR040053">
    <property type="entry name" value="JOSD1/2"/>
</dbReference>
<evidence type="ECO:0000313" key="8">
    <source>
        <dbReference type="EMBL" id="KVI03658.1"/>
    </source>
</evidence>
<dbReference type="Gramene" id="KVI03658">
    <property type="protein sequence ID" value="KVI03658"/>
    <property type="gene ID" value="Ccrd_018038"/>
</dbReference>
<dbReference type="STRING" id="59895.A0A118K207"/>
<keyword evidence="4" id="KW-0833">Ubl conjugation pathway</keyword>
<dbReference type="GO" id="GO:0006508">
    <property type="term" value="P:proteolysis"/>
    <property type="evidence" value="ECO:0007669"/>
    <property type="project" value="UniProtKB-KW"/>
</dbReference>
<dbReference type="Gene3D" id="3.90.70.40">
    <property type="match status" value="1"/>
</dbReference>
<evidence type="ECO:0000256" key="5">
    <source>
        <dbReference type="ARBA" id="ARBA00022801"/>
    </source>
</evidence>
<evidence type="ECO:0000256" key="4">
    <source>
        <dbReference type="ARBA" id="ARBA00022786"/>
    </source>
</evidence>
<dbReference type="Pfam" id="PF02099">
    <property type="entry name" value="Josephin"/>
    <property type="match status" value="1"/>
</dbReference>
<gene>
    <name evidence="8" type="ORF">Ccrd_018038</name>
</gene>
<evidence type="ECO:0000313" key="9">
    <source>
        <dbReference type="Proteomes" id="UP000243975"/>
    </source>
</evidence>
<dbReference type="PROSITE" id="PS50957">
    <property type="entry name" value="JOSEPHIN"/>
    <property type="match status" value="1"/>
</dbReference>
<evidence type="ECO:0000256" key="1">
    <source>
        <dbReference type="ARBA" id="ARBA00000707"/>
    </source>
</evidence>